<dbReference type="GO" id="GO:0015074">
    <property type="term" value="P:DNA integration"/>
    <property type="evidence" value="ECO:0007669"/>
    <property type="project" value="InterPro"/>
</dbReference>
<evidence type="ECO:0000259" key="3">
    <source>
        <dbReference type="PROSITE" id="PS50994"/>
    </source>
</evidence>
<reference evidence="4 5" key="1">
    <citation type="submission" date="2018-08" db="EMBL/GenBank/DDBJ databases">
        <title>Genomic investigation of the strawberry pathogen Phytophthora fragariae indicates pathogenicity is determined by transcriptional variation in three key races.</title>
        <authorList>
            <person name="Adams T.M."/>
            <person name="Armitage A.D."/>
            <person name="Sobczyk M.K."/>
            <person name="Bates H.J."/>
            <person name="Dunwell J.M."/>
            <person name="Nellist C.F."/>
            <person name="Harrison R.J."/>
        </authorList>
    </citation>
    <scope>NUCLEOTIDE SEQUENCE [LARGE SCALE GENOMIC DNA]</scope>
    <source>
        <strain evidence="4 5">NOV-9</strain>
    </source>
</reference>
<gene>
    <name evidence="4" type="ORF">PF009_g29042</name>
</gene>
<evidence type="ECO:0000256" key="1">
    <source>
        <dbReference type="SAM" id="MobiDB-lite"/>
    </source>
</evidence>
<dbReference type="Proteomes" id="UP000429523">
    <property type="component" value="Unassembled WGS sequence"/>
</dbReference>
<dbReference type="EMBL" id="QXGF01003886">
    <property type="protein sequence ID" value="KAE8920668.1"/>
    <property type="molecule type" value="Genomic_DNA"/>
</dbReference>
<dbReference type="InterPro" id="IPR012337">
    <property type="entry name" value="RNaseH-like_sf"/>
</dbReference>
<feature type="region of interest" description="Disordered" evidence="1">
    <location>
        <begin position="107"/>
        <end position="128"/>
    </location>
</feature>
<dbReference type="InterPro" id="IPR016197">
    <property type="entry name" value="Chromo-like_dom_sf"/>
</dbReference>
<dbReference type="InterPro" id="IPR000953">
    <property type="entry name" value="Chromo/chromo_shadow_dom"/>
</dbReference>
<sequence length="677" mass="78310">MDLLEGENQQRLVICGDSNLVIRQVRGEIDCKAPGLTLLRQKALDRLLVWPDHELLHVKRDWNGSADSLAGGALQLQAGVEVEEDSDFENLVTLNRLEEILEARQAEEHPSAKVSPVATRTAGDSRSRPAVLQEEVVRDLRIGRIKQAQDEEVWIAGLKKYLLGAVHDLLPEDIKSYNTVGSDYEVDLDGLLFYCPPAKRTTEERDGLMRLVVPETLQQDVLHHYHSSLEGGHQGIGRTYQRIRDHFHWRGLYRSVQRYVGECVDCETGKGRPTLQGESPGNIQATYPFQIIAMDHIPSLPKSHKGNTEFLIWVDLFTGYVIAKASTSRTAQTIAESYEECVFRRFGASEVIRHDREPGFMADFFRSFNKILGQRQRATMAYRPQASGTAERMVQTTTRALKMYVQELDQRDWDEYAERLTFAINTAQDRIRGETPFYLVHGWDARSTLEATLPVGSTARRDREPRRWRYQIQRYYQQARSQVSERIREAISDRATRHEEVQPHEIEIGSQVWLYLDRVKEGYARKLAHLWHGPFRVTEKIGEHAVKIETAGTEFRLFPVVHISKLKLARTFPDRPTARLLDERSERVDLDDALLPEDSWTRDLDEAEYEVEKIADMRTGKRTRYGRIYREFLVHWRGYEDPTWVDEADLNCGALLHEFLRDHTSRNRFGMMQSHEE</sequence>
<dbReference type="Gene3D" id="2.40.50.40">
    <property type="match status" value="1"/>
</dbReference>
<dbReference type="Pfam" id="PF00385">
    <property type="entry name" value="Chromo"/>
    <property type="match status" value="1"/>
</dbReference>
<dbReference type="InterPro" id="IPR036397">
    <property type="entry name" value="RNaseH_sf"/>
</dbReference>
<dbReference type="PANTHER" id="PTHR37984:SF5">
    <property type="entry name" value="PROTEIN NYNRIN-LIKE"/>
    <property type="match status" value="1"/>
</dbReference>
<evidence type="ECO:0000313" key="4">
    <source>
        <dbReference type="EMBL" id="KAE8920668.1"/>
    </source>
</evidence>
<comment type="caution">
    <text evidence="4">The sequence shown here is derived from an EMBL/GenBank/DDBJ whole genome shotgun (WGS) entry which is preliminary data.</text>
</comment>
<feature type="domain" description="Chromo" evidence="2">
    <location>
        <begin position="609"/>
        <end position="671"/>
    </location>
</feature>
<evidence type="ECO:0000313" key="5">
    <source>
        <dbReference type="Proteomes" id="UP000429523"/>
    </source>
</evidence>
<dbReference type="AlphaFoldDB" id="A0A6A3DS60"/>
<dbReference type="InterPro" id="IPR041588">
    <property type="entry name" value="Integrase_H2C2"/>
</dbReference>
<dbReference type="SMART" id="SM00298">
    <property type="entry name" value="CHROMO"/>
    <property type="match status" value="1"/>
</dbReference>
<organism evidence="4 5">
    <name type="scientific">Phytophthora fragariae</name>
    <dbReference type="NCBI Taxonomy" id="53985"/>
    <lineage>
        <taxon>Eukaryota</taxon>
        <taxon>Sar</taxon>
        <taxon>Stramenopiles</taxon>
        <taxon>Oomycota</taxon>
        <taxon>Peronosporomycetes</taxon>
        <taxon>Peronosporales</taxon>
        <taxon>Peronosporaceae</taxon>
        <taxon>Phytophthora</taxon>
    </lineage>
</organism>
<dbReference type="PROSITE" id="PS50994">
    <property type="entry name" value="INTEGRASE"/>
    <property type="match status" value="1"/>
</dbReference>
<dbReference type="Gene3D" id="1.10.340.70">
    <property type="match status" value="1"/>
</dbReference>
<accession>A0A6A3DS60</accession>
<dbReference type="SUPFAM" id="SSF54160">
    <property type="entry name" value="Chromo domain-like"/>
    <property type="match status" value="1"/>
</dbReference>
<feature type="domain" description="Integrase catalytic" evidence="3">
    <location>
        <begin position="284"/>
        <end position="444"/>
    </location>
</feature>
<protein>
    <submittedName>
        <fullName evidence="4">Uncharacterized protein</fullName>
    </submittedName>
</protein>
<dbReference type="InterPro" id="IPR050951">
    <property type="entry name" value="Retrovirus_Pol_polyprotein"/>
</dbReference>
<name>A0A6A3DS60_9STRA</name>
<dbReference type="InterPro" id="IPR001584">
    <property type="entry name" value="Integrase_cat-core"/>
</dbReference>
<dbReference type="PANTHER" id="PTHR37984">
    <property type="entry name" value="PROTEIN CBG26694"/>
    <property type="match status" value="1"/>
</dbReference>
<proteinExistence type="predicted"/>
<dbReference type="FunFam" id="1.10.340.70:FF:000001">
    <property type="entry name" value="Retrovirus-related Pol polyprotein from transposon gypsy-like Protein"/>
    <property type="match status" value="1"/>
</dbReference>
<dbReference type="SUPFAM" id="SSF53098">
    <property type="entry name" value="Ribonuclease H-like"/>
    <property type="match status" value="1"/>
</dbReference>
<evidence type="ECO:0000259" key="2">
    <source>
        <dbReference type="PROSITE" id="PS50013"/>
    </source>
</evidence>
<dbReference type="PROSITE" id="PS50013">
    <property type="entry name" value="CHROMO_2"/>
    <property type="match status" value="1"/>
</dbReference>
<dbReference type="Pfam" id="PF17921">
    <property type="entry name" value="Integrase_H2C2"/>
    <property type="match status" value="1"/>
</dbReference>
<dbReference type="InterPro" id="IPR023780">
    <property type="entry name" value="Chromo_domain"/>
</dbReference>
<dbReference type="CDD" id="cd00024">
    <property type="entry name" value="CD_CSD"/>
    <property type="match status" value="1"/>
</dbReference>
<dbReference type="GO" id="GO:0003676">
    <property type="term" value="F:nucleic acid binding"/>
    <property type="evidence" value="ECO:0007669"/>
    <property type="project" value="InterPro"/>
</dbReference>
<dbReference type="Gene3D" id="3.30.420.10">
    <property type="entry name" value="Ribonuclease H-like superfamily/Ribonuclease H"/>
    <property type="match status" value="2"/>
</dbReference>